<dbReference type="Proteomes" id="UP000291892">
    <property type="component" value="Unassembled WGS sequence"/>
</dbReference>
<proteinExistence type="predicted"/>
<evidence type="ECO:0000313" key="2">
    <source>
        <dbReference type="Proteomes" id="UP000291892"/>
    </source>
</evidence>
<organism evidence="1 2">
    <name type="scientific">Rhizobium ruizarguesonis</name>
    <dbReference type="NCBI Taxonomy" id="2081791"/>
    <lineage>
        <taxon>Bacteria</taxon>
        <taxon>Pseudomonadati</taxon>
        <taxon>Pseudomonadota</taxon>
        <taxon>Alphaproteobacteria</taxon>
        <taxon>Hyphomicrobiales</taxon>
        <taxon>Rhizobiaceae</taxon>
        <taxon>Rhizobium/Agrobacterium group</taxon>
        <taxon>Rhizobium</taxon>
    </lineage>
</organism>
<accession>A0AAE8U265</accession>
<name>A0AAE8U265_9HYPH</name>
<reference evidence="1 2" key="1">
    <citation type="submission" date="2019-02" db="EMBL/GenBank/DDBJ databases">
        <title>The genomic architecture of introgression among sibling species of bacteria.</title>
        <authorList>
            <person name="Cavassim M.I.A."/>
            <person name="Moeskjaer S."/>
            <person name="Moslemi C."/>
            <person name="Fields B."/>
            <person name="Bachmann A."/>
            <person name="Vilhjalmsson B."/>
            <person name="Schierup M.H."/>
            <person name="Young J.P.W."/>
            <person name="Andersen S.U."/>
        </authorList>
    </citation>
    <scope>NUCLEOTIDE SEQUENCE [LARGE SCALE GENOMIC DNA]</scope>
    <source>
        <strain evidence="1 2">SM42</strain>
    </source>
</reference>
<dbReference type="AlphaFoldDB" id="A0AAE8U265"/>
<dbReference type="RefSeq" id="WP_130821944.1">
    <property type="nucleotide sequence ID" value="NZ_SIKX01000001.1"/>
</dbReference>
<evidence type="ECO:0000313" key="1">
    <source>
        <dbReference type="EMBL" id="TBF18969.1"/>
    </source>
</evidence>
<comment type="caution">
    <text evidence="1">The sequence shown here is derived from an EMBL/GenBank/DDBJ whole genome shotgun (WGS) entry which is preliminary data.</text>
</comment>
<gene>
    <name evidence="1" type="ORF">ELG94_11930</name>
</gene>
<protein>
    <submittedName>
        <fullName evidence="1">Uncharacterized protein</fullName>
    </submittedName>
</protein>
<dbReference type="EMBL" id="SIKX01000001">
    <property type="protein sequence ID" value="TBF18969.1"/>
    <property type="molecule type" value="Genomic_DNA"/>
</dbReference>
<sequence length="173" mass="20452">MIVDSKIFEMAERRVAGAKTPNHKNSRSLFFDDVNGSDLTYNKFAELMLTAYMMRPQKFRFAKTNSNDDYTTNFLLWVVFDVDPIKQERSSIEIDTFEVFYPVKFADRFRDVTGVKLDFFEIKFGCLELTYASKHLNADVIELFQEQANFENFCDSYSIKIIKYNESFLRRKI</sequence>